<dbReference type="Proteomes" id="UP001152467">
    <property type="component" value="Unassembled WGS sequence"/>
</dbReference>
<organism evidence="2 4">
    <name type="scientific">Pseudoalteromonas holothuriae</name>
    <dbReference type="NCBI Taxonomy" id="2963714"/>
    <lineage>
        <taxon>Bacteria</taxon>
        <taxon>Pseudomonadati</taxon>
        <taxon>Pseudomonadota</taxon>
        <taxon>Gammaproteobacteria</taxon>
        <taxon>Alteromonadales</taxon>
        <taxon>Pseudoalteromonadaceae</taxon>
        <taxon>Pseudoalteromonas</taxon>
    </lineage>
</organism>
<sequence>MQINFPKLALNKEVVSRLLIIVVFGYPLVMATSIVISYCLPLSKPDSVAAASMLSFVLYTAYIMWAFALKTWQQLLRVSVLLLMATGLISGALMWGMQRV</sequence>
<keyword evidence="4" id="KW-1185">Reference proteome</keyword>
<keyword evidence="1" id="KW-1133">Transmembrane helix</keyword>
<dbReference type="AlphaFoldDB" id="A0A9W4QZS5"/>
<comment type="caution">
    <text evidence="2">The sequence shown here is derived from an EMBL/GenBank/DDBJ whole genome shotgun (WGS) entry which is preliminary data.</text>
</comment>
<feature type="transmembrane region" description="Helical" evidence="1">
    <location>
        <begin position="18"/>
        <end position="40"/>
    </location>
</feature>
<name>A0A9W4QZS5_9GAMM</name>
<evidence type="ECO:0000313" key="4">
    <source>
        <dbReference type="Proteomes" id="UP001152467"/>
    </source>
</evidence>
<proteinExistence type="predicted"/>
<gene>
    <name evidence="2" type="ORF">PSECIP111854_02582</name>
    <name evidence="3" type="ORF">PSECIP111951_02918</name>
</gene>
<dbReference type="EMBL" id="CAMAPD010000014">
    <property type="protein sequence ID" value="CAH9063512.1"/>
    <property type="molecule type" value="Genomic_DNA"/>
</dbReference>
<evidence type="ECO:0008006" key="6">
    <source>
        <dbReference type="Google" id="ProtNLM"/>
    </source>
</evidence>
<evidence type="ECO:0000313" key="3">
    <source>
        <dbReference type="EMBL" id="CAH9063512.1"/>
    </source>
</evidence>
<evidence type="ECO:0000256" key="1">
    <source>
        <dbReference type="SAM" id="Phobius"/>
    </source>
</evidence>
<dbReference type="EMBL" id="CAMAPC010000009">
    <property type="protein sequence ID" value="CAH9060322.1"/>
    <property type="molecule type" value="Genomic_DNA"/>
</dbReference>
<keyword evidence="1" id="KW-0812">Transmembrane</keyword>
<feature type="transmembrane region" description="Helical" evidence="1">
    <location>
        <begin position="47"/>
        <end position="68"/>
    </location>
</feature>
<keyword evidence="1" id="KW-0472">Membrane</keyword>
<reference evidence="2 5" key="1">
    <citation type="submission" date="2022-07" db="EMBL/GenBank/DDBJ databases">
        <authorList>
            <person name="Criscuolo A."/>
        </authorList>
    </citation>
    <scope>NUCLEOTIDE SEQUENCE</scope>
    <source>
        <strain evidence="5">CIP 111951</strain>
        <strain evidence="2">CIP111854</strain>
        <strain evidence="3">CIP111951</strain>
    </source>
</reference>
<evidence type="ECO:0000313" key="5">
    <source>
        <dbReference type="Proteomes" id="UP001152485"/>
    </source>
</evidence>
<protein>
    <recommendedName>
        <fullName evidence="6">Iron transporter</fullName>
    </recommendedName>
</protein>
<accession>A0A9W4QZS5</accession>
<feature type="transmembrane region" description="Helical" evidence="1">
    <location>
        <begin position="74"/>
        <end position="95"/>
    </location>
</feature>
<dbReference type="Proteomes" id="UP001152485">
    <property type="component" value="Unassembled WGS sequence"/>
</dbReference>
<evidence type="ECO:0000313" key="2">
    <source>
        <dbReference type="EMBL" id="CAH9060322.1"/>
    </source>
</evidence>